<protein>
    <submittedName>
        <fullName evidence="1">DUF1758 domain-containing protein</fullName>
    </submittedName>
</protein>
<dbReference type="STRING" id="34691.A0A182XPL5"/>
<evidence type="ECO:0000313" key="2">
    <source>
        <dbReference type="Proteomes" id="UP000076407"/>
    </source>
</evidence>
<sequence length="255" mass="28986">MHRIGGIGKTNLVSQSYANLDIQSRHKDFKAIVKCHILPEITRELPSSPIDISSWELPSNIELADPTFYQPGQIDMLIGIDLLIGLIKLPNSKTVLQNTCLGWVVAGHPPIDHTPYAQTSNAFHACSIEEQVARFWELESCQSKKGMSVEETTCEEHFLKTYKRDSNGRFVVRLPIKPNVLTQLGNSYHTAMKRLDQLNNKFLKQPELKVAYSAFLTEYLNLGHMEQIFQTETEPSYFLPHHGVLRPDSLTTKLR</sequence>
<reference evidence="1" key="1">
    <citation type="submission" date="2020-05" db="UniProtKB">
        <authorList>
            <consortium name="EnsemblMetazoa"/>
        </authorList>
    </citation>
    <scope>IDENTIFICATION</scope>
    <source>
        <strain evidence="1">SANGQUA</strain>
    </source>
</reference>
<proteinExistence type="predicted"/>
<dbReference type="PANTHER" id="PTHR47331">
    <property type="entry name" value="PHD-TYPE DOMAIN-CONTAINING PROTEIN"/>
    <property type="match status" value="1"/>
</dbReference>
<dbReference type="EnsemblMetazoa" id="AQUA011817-RA">
    <property type="protein sequence ID" value="AQUA011817-PA"/>
    <property type="gene ID" value="AQUA011817"/>
</dbReference>
<evidence type="ECO:0000313" key="1">
    <source>
        <dbReference type="EnsemblMetazoa" id="AQUA011817-PA"/>
    </source>
</evidence>
<dbReference type="VEuPathDB" id="VectorBase:AQUA011817"/>
<dbReference type="AlphaFoldDB" id="A0A182XPL5"/>
<dbReference type="PANTHER" id="PTHR47331:SF1">
    <property type="entry name" value="GAG-LIKE PROTEIN"/>
    <property type="match status" value="1"/>
</dbReference>
<dbReference type="Proteomes" id="UP000076407">
    <property type="component" value="Unassembled WGS sequence"/>
</dbReference>
<keyword evidence="2" id="KW-1185">Reference proteome</keyword>
<name>A0A182XPL5_ANOQN</name>
<organism evidence="1 2">
    <name type="scientific">Anopheles quadriannulatus</name>
    <name type="common">Mosquito</name>
    <dbReference type="NCBI Taxonomy" id="34691"/>
    <lineage>
        <taxon>Eukaryota</taxon>
        <taxon>Metazoa</taxon>
        <taxon>Ecdysozoa</taxon>
        <taxon>Arthropoda</taxon>
        <taxon>Hexapoda</taxon>
        <taxon>Insecta</taxon>
        <taxon>Pterygota</taxon>
        <taxon>Neoptera</taxon>
        <taxon>Endopterygota</taxon>
        <taxon>Diptera</taxon>
        <taxon>Nematocera</taxon>
        <taxon>Culicoidea</taxon>
        <taxon>Culicidae</taxon>
        <taxon>Anophelinae</taxon>
        <taxon>Anopheles</taxon>
    </lineage>
</organism>
<accession>A0A182XPL5</accession>